<sequence length="72" mass="7543">MPIDDTRAAGSAVMAVNTRSNRSSNVVMVSGSKTSLRNSTDPEIPAGSAVSVHCSDSEKDRSMRAVWVCTGT</sequence>
<reference evidence="1 2" key="1">
    <citation type="journal article" date="2019" name="Emerg. Microbes Infect.">
        <title>Comprehensive subspecies identification of 175 nontuberculous mycobacteria species based on 7547 genomic profiles.</title>
        <authorList>
            <person name="Matsumoto Y."/>
            <person name="Kinjo T."/>
            <person name="Motooka D."/>
            <person name="Nabeya D."/>
            <person name="Jung N."/>
            <person name="Uechi K."/>
            <person name="Horii T."/>
            <person name="Iida T."/>
            <person name="Fujita J."/>
            <person name="Nakamura S."/>
        </authorList>
    </citation>
    <scope>NUCLEOTIDE SEQUENCE [LARGE SCALE GENOMIC DNA]</scope>
    <source>
        <strain evidence="1 2">JCM 18439</strain>
    </source>
</reference>
<gene>
    <name evidence="1" type="ORF">MCEL_25460</name>
</gene>
<evidence type="ECO:0000313" key="1">
    <source>
        <dbReference type="EMBL" id="BBY44251.1"/>
    </source>
</evidence>
<dbReference type="AlphaFoldDB" id="A0A7I7RJH5"/>
<proteinExistence type="predicted"/>
<dbReference type="EMBL" id="AP022591">
    <property type="protein sequence ID" value="BBY44251.1"/>
    <property type="molecule type" value="Genomic_DNA"/>
</dbReference>
<dbReference type="Proteomes" id="UP000466431">
    <property type="component" value="Chromosome"/>
</dbReference>
<accession>A0A7I7RJH5</accession>
<protein>
    <submittedName>
        <fullName evidence="1">Uncharacterized protein</fullName>
    </submittedName>
</protein>
<organism evidence="1 2">
    <name type="scientific">Mycolicibacterium celeriflavum</name>
    <name type="common">Mycobacterium celeriflavum</name>
    <dbReference type="NCBI Taxonomy" id="1249101"/>
    <lineage>
        <taxon>Bacteria</taxon>
        <taxon>Bacillati</taxon>
        <taxon>Actinomycetota</taxon>
        <taxon>Actinomycetes</taxon>
        <taxon>Mycobacteriales</taxon>
        <taxon>Mycobacteriaceae</taxon>
        <taxon>Mycolicibacterium</taxon>
    </lineage>
</organism>
<dbReference type="KEGG" id="mcee:MCEL_25460"/>
<evidence type="ECO:0000313" key="2">
    <source>
        <dbReference type="Proteomes" id="UP000466431"/>
    </source>
</evidence>
<name>A0A7I7RJH5_MYCCF</name>
<keyword evidence="2" id="KW-1185">Reference proteome</keyword>